<proteinExistence type="predicted"/>
<reference evidence="2" key="2">
    <citation type="submission" date="2015-07" db="EMBL/GenBank/DDBJ databases">
        <title>MeaNS - Measles Nucleotide Surveillance Program.</title>
        <authorList>
            <person name="Tran T."/>
            <person name="Druce J."/>
        </authorList>
    </citation>
    <scope>NUCLEOTIDE SEQUENCE</scope>
    <source>
        <strain evidence="2">DSM 9887</strain>
    </source>
</reference>
<dbReference type="PATRIC" id="fig|54915.3.peg.932"/>
<evidence type="ECO:0000313" key="3">
    <source>
        <dbReference type="Proteomes" id="UP000036834"/>
    </source>
</evidence>
<dbReference type="OrthoDB" id="2471410at2"/>
<keyword evidence="4" id="KW-1185">Reference proteome</keyword>
<protein>
    <submittedName>
        <fullName evidence="2">Uncharacterized protein</fullName>
    </submittedName>
</protein>
<evidence type="ECO:0000313" key="2">
    <source>
        <dbReference type="EMBL" id="KNB72246.1"/>
    </source>
</evidence>
<dbReference type="RefSeq" id="WP_049738293.1">
    <property type="nucleotide sequence ID" value="NZ_BJON01000026.1"/>
</dbReference>
<evidence type="ECO:0000313" key="1">
    <source>
        <dbReference type="EMBL" id="GED72147.1"/>
    </source>
</evidence>
<dbReference type="Proteomes" id="UP000319578">
    <property type="component" value="Unassembled WGS sequence"/>
</dbReference>
<evidence type="ECO:0000313" key="4">
    <source>
        <dbReference type="Proteomes" id="UP000319578"/>
    </source>
</evidence>
<dbReference type="AlphaFoldDB" id="A0A0K9YU86"/>
<name>A0A0K9YU86_9BACL</name>
<dbReference type="Proteomes" id="UP000036834">
    <property type="component" value="Unassembled WGS sequence"/>
</dbReference>
<dbReference type="EMBL" id="BJON01000026">
    <property type="protein sequence ID" value="GED72147.1"/>
    <property type="molecule type" value="Genomic_DNA"/>
</dbReference>
<reference evidence="1 4" key="3">
    <citation type="submission" date="2019-06" db="EMBL/GenBank/DDBJ databases">
        <title>Whole genome shotgun sequence of Brevibacillus reuszeri NBRC 15719.</title>
        <authorList>
            <person name="Hosoyama A."/>
            <person name="Uohara A."/>
            <person name="Ohji S."/>
            <person name="Ichikawa N."/>
        </authorList>
    </citation>
    <scope>NUCLEOTIDE SEQUENCE [LARGE SCALE GENOMIC DNA]</scope>
    <source>
        <strain evidence="1 4">NBRC 15719</strain>
    </source>
</reference>
<gene>
    <name evidence="2" type="ORF">ADS79_10050</name>
    <name evidence="1" type="ORF">BRE01_58490</name>
</gene>
<reference evidence="3" key="1">
    <citation type="submission" date="2015-07" db="EMBL/GenBank/DDBJ databases">
        <title>Genome sequencing project for genomic taxonomy and phylogenomics of Bacillus-like bacteria.</title>
        <authorList>
            <person name="Liu B."/>
            <person name="Wang J."/>
            <person name="Zhu Y."/>
            <person name="Liu G."/>
            <person name="Chen Q."/>
            <person name="Chen Z."/>
            <person name="Lan J."/>
            <person name="Che J."/>
            <person name="Ge C."/>
            <person name="Shi H."/>
            <person name="Pan Z."/>
            <person name="Liu X."/>
        </authorList>
    </citation>
    <scope>NUCLEOTIDE SEQUENCE [LARGE SCALE GENOMIC DNA]</scope>
    <source>
        <strain evidence="3">DSM 9887</strain>
    </source>
</reference>
<dbReference type="STRING" id="54915.ADS79_10050"/>
<sequence>MYAVKPDVFQVVSDCAHRFQEEIEQLAGRHTLTIERGFPALELQVHPQFQALLEYTLWGEAGLVAIHGKLNVRDDVLTQTDSFSIMMKFSLSHDPALDMEAKKQRIEEILYGEVDLFWNIPPAGHIGHVELTIRFMYQPGSGRLSEYVRSVLGIVTGKMLAA</sequence>
<comment type="caution">
    <text evidence="2">The sequence shown here is derived from an EMBL/GenBank/DDBJ whole genome shotgun (WGS) entry which is preliminary data.</text>
</comment>
<accession>A0A0K9YU86</accession>
<dbReference type="EMBL" id="LGIQ01000007">
    <property type="protein sequence ID" value="KNB72246.1"/>
    <property type="molecule type" value="Genomic_DNA"/>
</dbReference>
<organism evidence="2 3">
    <name type="scientific">Brevibacillus reuszeri</name>
    <dbReference type="NCBI Taxonomy" id="54915"/>
    <lineage>
        <taxon>Bacteria</taxon>
        <taxon>Bacillati</taxon>
        <taxon>Bacillota</taxon>
        <taxon>Bacilli</taxon>
        <taxon>Bacillales</taxon>
        <taxon>Paenibacillaceae</taxon>
        <taxon>Brevibacillus</taxon>
    </lineage>
</organism>